<keyword evidence="1" id="KW-0479">Metal-binding</keyword>
<sequence length="416" mass="47493">MSAFQSHPSVRIRGTENEFEPVSCMDMECPKKLHHWHCPLCQKSEVYSDPLILKAHYRVKHVDKGIEFAGLKILRCCQKCEIVGTIKGCKDFKSAHWHCYRCRNGFNRRDEAIKHYKTHFRNPQTTFQIQIAQDINSALVKETHATIADTQILHIAPDVIEESSLHNAGYMAQNNQRMQTVNMKISPMGELHSSVAAEETVGLTDDQTVIIIEHAGIGDQQQRETNSVEEVLQESQEIECDAMSSFGQATYSVNLLEERDNYMKQVEQLQSHVEDLKAENATLEEKLSEMNAQLEKQNLASQRREQDLLQQLMQPLPERTMNLFNQLKADHESLLHSHLQAVQQVSDSESSFQNYVQIKEPDGGEMFIVESIKSDRDQNTEEVEEAALTNEKKNDETKRKAVGSPGTVVKKLRFDA</sequence>
<reference evidence="5 7" key="2">
    <citation type="journal article" date="2013" name="Nature">
        <title>Insights into bilaterian evolution from three spiralian genomes.</title>
        <authorList>
            <person name="Simakov O."/>
            <person name="Marletaz F."/>
            <person name="Cho S.J."/>
            <person name="Edsinger-Gonzales E."/>
            <person name="Havlak P."/>
            <person name="Hellsten U."/>
            <person name="Kuo D.H."/>
            <person name="Larsson T."/>
            <person name="Lv J."/>
            <person name="Arendt D."/>
            <person name="Savage R."/>
            <person name="Osoegawa K."/>
            <person name="de Jong P."/>
            <person name="Grimwood J."/>
            <person name="Chapman J.A."/>
            <person name="Shapiro H."/>
            <person name="Aerts A."/>
            <person name="Otillar R.P."/>
            <person name="Terry A.Y."/>
            <person name="Boore J.L."/>
            <person name="Grigoriev I.V."/>
            <person name="Lindberg D.R."/>
            <person name="Seaver E.C."/>
            <person name="Weisblat D.A."/>
            <person name="Putnam N.H."/>
            <person name="Rokhsar D.S."/>
        </authorList>
    </citation>
    <scope>NUCLEOTIDE SEQUENCE</scope>
    <source>
        <strain evidence="5 7">I ESC-2004</strain>
    </source>
</reference>
<dbReference type="GO" id="GO:0008270">
    <property type="term" value="F:zinc ion binding"/>
    <property type="evidence" value="ECO:0007669"/>
    <property type="project" value="UniProtKB-KW"/>
</dbReference>
<evidence type="ECO:0000313" key="7">
    <source>
        <dbReference type="Proteomes" id="UP000014760"/>
    </source>
</evidence>
<keyword evidence="1" id="KW-0863">Zinc-finger</keyword>
<dbReference type="HOGENOM" id="CLU_660973_0_0_1"/>
<feature type="domain" description="C2H2-type" evidence="4">
    <location>
        <begin position="97"/>
        <end position="124"/>
    </location>
</feature>
<dbReference type="PROSITE" id="PS00028">
    <property type="entry name" value="ZINC_FINGER_C2H2_1"/>
    <property type="match status" value="1"/>
</dbReference>
<evidence type="ECO:0000256" key="2">
    <source>
        <dbReference type="SAM" id="Coils"/>
    </source>
</evidence>
<keyword evidence="2" id="KW-0175">Coiled coil</keyword>
<reference evidence="6" key="3">
    <citation type="submission" date="2015-06" db="UniProtKB">
        <authorList>
            <consortium name="EnsemblMetazoa"/>
        </authorList>
    </citation>
    <scope>IDENTIFICATION</scope>
</reference>
<dbReference type="EnsemblMetazoa" id="CapteT224392">
    <property type="protein sequence ID" value="CapteP224392"/>
    <property type="gene ID" value="CapteG224392"/>
</dbReference>
<keyword evidence="1" id="KW-0862">Zinc</keyword>
<evidence type="ECO:0000259" key="4">
    <source>
        <dbReference type="PROSITE" id="PS50157"/>
    </source>
</evidence>
<keyword evidence="7" id="KW-1185">Reference proteome</keyword>
<dbReference type="PROSITE" id="PS50157">
    <property type="entry name" value="ZINC_FINGER_C2H2_2"/>
    <property type="match status" value="1"/>
</dbReference>
<dbReference type="OrthoDB" id="9882192at2759"/>
<accession>R7V0K0</accession>
<dbReference type="OMA" id="TIMIIRE"/>
<dbReference type="SMART" id="SM00355">
    <property type="entry name" value="ZnF_C2H2"/>
    <property type="match status" value="2"/>
</dbReference>
<organism evidence="5">
    <name type="scientific">Capitella teleta</name>
    <name type="common">Polychaete worm</name>
    <dbReference type="NCBI Taxonomy" id="283909"/>
    <lineage>
        <taxon>Eukaryota</taxon>
        <taxon>Metazoa</taxon>
        <taxon>Spiralia</taxon>
        <taxon>Lophotrochozoa</taxon>
        <taxon>Annelida</taxon>
        <taxon>Polychaeta</taxon>
        <taxon>Sedentaria</taxon>
        <taxon>Scolecida</taxon>
        <taxon>Capitellidae</taxon>
        <taxon>Capitella</taxon>
    </lineage>
</organism>
<dbReference type="EMBL" id="KB298452">
    <property type="protein sequence ID" value="ELU09201.1"/>
    <property type="molecule type" value="Genomic_DNA"/>
</dbReference>
<reference evidence="7" key="1">
    <citation type="submission" date="2012-12" db="EMBL/GenBank/DDBJ databases">
        <authorList>
            <person name="Hellsten U."/>
            <person name="Grimwood J."/>
            <person name="Chapman J.A."/>
            <person name="Shapiro H."/>
            <person name="Aerts A."/>
            <person name="Otillar R.P."/>
            <person name="Terry A.Y."/>
            <person name="Boore J.L."/>
            <person name="Simakov O."/>
            <person name="Marletaz F."/>
            <person name="Cho S.-J."/>
            <person name="Edsinger-Gonzales E."/>
            <person name="Havlak P."/>
            <person name="Kuo D.-H."/>
            <person name="Larsson T."/>
            <person name="Lv J."/>
            <person name="Arendt D."/>
            <person name="Savage R."/>
            <person name="Osoegawa K."/>
            <person name="de Jong P."/>
            <person name="Lindberg D.R."/>
            <person name="Seaver E.C."/>
            <person name="Weisblat D.A."/>
            <person name="Putnam N.H."/>
            <person name="Grigoriev I.V."/>
            <person name="Rokhsar D.S."/>
        </authorList>
    </citation>
    <scope>NUCLEOTIDE SEQUENCE</scope>
    <source>
        <strain evidence="7">I ESC-2004</strain>
    </source>
</reference>
<name>R7V0K0_CAPTE</name>
<feature type="region of interest" description="Disordered" evidence="3">
    <location>
        <begin position="374"/>
        <end position="405"/>
    </location>
</feature>
<feature type="coiled-coil region" evidence="2">
    <location>
        <begin position="252"/>
        <end position="311"/>
    </location>
</feature>
<evidence type="ECO:0000256" key="3">
    <source>
        <dbReference type="SAM" id="MobiDB-lite"/>
    </source>
</evidence>
<dbReference type="EMBL" id="AMQN01006489">
    <property type="status" value="NOT_ANNOTATED_CDS"/>
    <property type="molecule type" value="Genomic_DNA"/>
</dbReference>
<feature type="compositionally biased region" description="Basic and acidic residues" evidence="3">
    <location>
        <begin position="390"/>
        <end position="399"/>
    </location>
</feature>
<evidence type="ECO:0000256" key="1">
    <source>
        <dbReference type="PROSITE-ProRule" id="PRU00042"/>
    </source>
</evidence>
<dbReference type="Proteomes" id="UP000014760">
    <property type="component" value="Unassembled WGS sequence"/>
</dbReference>
<evidence type="ECO:0000313" key="5">
    <source>
        <dbReference type="EMBL" id="ELU09201.1"/>
    </source>
</evidence>
<proteinExistence type="predicted"/>
<protein>
    <recommendedName>
        <fullName evidence="4">C2H2-type domain-containing protein</fullName>
    </recommendedName>
</protein>
<dbReference type="AlphaFoldDB" id="R7V0K0"/>
<evidence type="ECO:0000313" key="6">
    <source>
        <dbReference type="EnsemblMetazoa" id="CapteP224392"/>
    </source>
</evidence>
<gene>
    <name evidence="5" type="ORF">CAPTEDRAFT_224392</name>
</gene>
<dbReference type="InterPro" id="IPR013087">
    <property type="entry name" value="Znf_C2H2_type"/>
</dbReference>